<protein>
    <submittedName>
        <fullName evidence="2">Uncharacterized protein</fullName>
    </submittedName>
</protein>
<sequence>MSYQGSVNILMGPDPRATEHAYQTMLKQQEQQKRKQQQKEEEAKLRAKVKAMAAADDASSFSSVSTIVSLRSALRRGFGGAAAKVEGAARRT</sequence>
<dbReference type="GeneID" id="89980046"/>
<dbReference type="EMBL" id="JAVRRD010000006">
    <property type="protein sequence ID" value="KAK5057895.1"/>
    <property type="molecule type" value="Genomic_DNA"/>
</dbReference>
<feature type="compositionally biased region" description="Basic and acidic residues" evidence="1">
    <location>
        <begin position="30"/>
        <end position="45"/>
    </location>
</feature>
<proteinExistence type="predicted"/>
<evidence type="ECO:0000256" key="1">
    <source>
        <dbReference type="SAM" id="MobiDB-lite"/>
    </source>
</evidence>
<gene>
    <name evidence="2" type="ORF">LTR84_011896</name>
</gene>
<dbReference type="AlphaFoldDB" id="A0AAV9NHA5"/>
<name>A0AAV9NHA5_9EURO</name>
<organism evidence="2 3">
    <name type="scientific">Exophiala bonariae</name>
    <dbReference type="NCBI Taxonomy" id="1690606"/>
    <lineage>
        <taxon>Eukaryota</taxon>
        <taxon>Fungi</taxon>
        <taxon>Dikarya</taxon>
        <taxon>Ascomycota</taxon>
        <taxon>Pezizomycotina</taxon>
        <taxon>Eurotiomycetes</taxon>
        <taxon>Chaetothyriomycetidae</taxon>
        <taxon>Chaetothyriales</taxon>
        <taxon>Herpotrichiellaceae</taxon>
        <taxon>Exophiala</taxon>
    </lineage>
</organism>
<accession>A0AAV9NHA5</accession>
<dbReference type="RefSeq" id="XP_064709013.1">
    <property type="nucleotide sequence ID" value="XM_064855424.1"/>
</dbReference>
<keyword evidence="3" id="KW-1185">Reference proteome</keyword>
<feature type="region of interest" description="Disordered" evidence="1">
    <location>
        <begin position="24"/>
        <end position="45"/>
    </location>
</feature>
<reference evidence="2 3" key="1">
    <citation type="submission" date="2023-08" db="EMBL/GenBank/DDBJ databases">
        <title>Black Yeasts Isolated from many extreme environments.</title>
        <authorList>
            <person name="Coleine C."/>
            <person name="Stajich J.E."/>
            <person name="Selbmann L."/>
        </authorList>
    </citation>
    <scope>NUCLEOTIDE SEQUENCE [LARGE SCALE GENOMIC DNA]</scope>
    <source>
        <strain evidence="2 3">CCFEE 5792</strain>
    </source>
</reference>
<evidence type="ECO:0000313" key="2">
    <source>
        <dbReference type="EMBL" id="KAK5057895.1"/>
    </source>
</evidence>
<evidence type="ECO:0000313" key="3">
    <source>
        <dbReference type="Proteomes" id="UP001358417"/>
    </source>
</evidence>
<dbReference type="Proteomes" id="UP001358417">
    <property type="component" value="Unassembled WGS sequence"/>
</dbReference>
<comment type="caution">
    <text evidence="2">The sequence shown here is derived from an EMBL/GenBank/DDBJ whole genome shotgun (WGS) entry which is preliminary data.</text>
</comment>